<name>A0A643FG24_IDEDE</name>
<accession>A0A643FG24</accession>
<dbReference type="RefSeq" id="WP_170288858.1">
    <property type="nucleotide sequence ID" value="NZ_CP088081.1"/>
</dbReference>
<protein>
    <submittedName>
        <fullName evidence="2">Uncharacterized protein</fullName>
    </submittedName>
</protein>
<feature type="signal peptide" evidence="1">
    <location>
        <begin position="1"/>
        <end position="23"/>
    </location>
</feature>
<comment type="caution">
    <text evidence="2">The sequence shown here is derived from an EMBL/GenBank/DDBJ whole genome shotgun (WGS) entry which is preliminary data.</text>
</comment>
<proteinExistence type="predicted"/>
<dbReference type="AlphaFoldDB" id="A0A643FG24"/>
<reference evidence="2 3" key="1">
    <citation type="submission" date="2019-09" db="EMBL/GenBank/DDBJ databases">
        <title>Draft genome sequences of 48 bacterial type strains from the CCUG.</title>
        <authorList>
            <person name="Tunovic T."/>
            <person name="Pineiro-Iglesias B."/>
            <person name="Unosson C."/>
            <person name="Inganas E."/>
            <person name="Ohlen M."/>
            <person name="Cardew S."/>
            <person name="Jensie-Markopoulos S."/>
            <person name="Salva-Serra F."/>
            <person name="Jaen-Luchoro D."/>
            <person name="Karlsson R."/>
            <person name="Svensson-Stadler L."/>
            <person name="Chun J."/>
            <person name="Moore E."/>
        </authorList>
    </citation>
    <scope>NUCLEOTIDE SEQUENCE [LARGE SCALE GENOMIC DNA]</scope>
    <source>
        <strain evidence="2 3">CCUG 30977</strain>
    </source>
</reference>
<dbReference type="EMBL" id="VZPB01000018">
    <property type="protein sequence ID" value="KAB0583112.1"/>
    <property type="molecule type" value="Genomic_DNA"/>
</dbReference>
<evidence type="ECO:0000313" key="3">
    <source>
        <dbReference type="Proteomes" id="UP000430120"/>
    </source>
</evidence>
<sequence length="199" mass="20177">MMKSPSPLLALAGLMLGATLGLSGCGGGNPLGNPSDVQNPAGTGGEKLSFAYYQKCIEPLLVQAIATPAGGTATCAAGGCHSNANGTGGALRIIETASMVDLSASADTIRASDIYKNFYSAMGASVPGNSAESRLLNKPLVRGVLHGGGQILASENDPVAVLIRYWIDHPAPEGQDEFSTATYSMFTPADPATGSCNTQ</sequence>
<organism evidence="2 3">
    <name type="scientific">Ideonella dechloratans</name>
    <dbReference type="NCBI Taxonomy" id="36863"/>
    <lineage>
        <taxon>Bacteria</taxon>
        <taxon>Pseudomonadati</taxon>
        <taxon>Pseudomonadota</taxon>
        <taxon>Betaproteobacteria</taxon>
        <taxon>Burkholderiales</taxon>
        <taxon>Sphaerotilaceae</taxon>
        <taxon>Ideonella</taxon>
    </lineage>
</organism>
<dbReference type="Proteomes" id="UP000430120">
    <property type="component" value="Unassembled WGS sequence"/>
</dbReference>
<evidence type="ECO:0000313" key="2">
    <source>
        <dbReference type="EMBL" id="KAB0583112.1"/>
    </source>
</evidence>
<feature type="chain" id="PRO_5024839057" evidence="1">
    <location>
        <begin position="24"/>
        <end position="199"/>
    </location>
</feature>
<dbReference type="PROSITE" id="PS51257">
    <property type="entry name" value="PROKAR_LIPOPROTEIN"/>
    <property type="match status" value="1"/>
</dbReference>
<evidence type="ECO:0000256" key="1">
    <source>
        <dbReference type="SAM" id="SignalP"/>
    </source>
</evidence>
<gene>
    <name evidence="2" type="ORF">F7Q92_09580</name>
</gene>
<keyword evidence="3" id="KW-1185">Reference proteome</keyword>
<keyword evidence="1" id="KW-0732">Signal</keyword>